<reference evidence="1 2" key="1">
    <citation type="submission" date="2019-10" db="EMBL/GenBank/DDBJ databases">
        <title>Assembly and Annotation for the nematode Trichostrongylus colubriformis.</title>
        <authorList>
            <person name="Martin J."/>
        </authorList>
    </citation>
    <scope>NUCLEOTIDE SEQUENCE [LARGE SCALE GENOMIC DNA]</scope>
    <source>
        <strain evidence="1">G859</strain>
        <tissue evidence="1">Whole worm</tissue>
    </source>
</reference>
<gene>
    <name evidence="1" type="ORF">GCK32_022587</name>
</gene>
<dbReference type="EMBL" id="WIXE01003027">
    <property type="protein sequence ID" value="KAK5984308.1"/>
    <property type="molecule type" value="Genomic_DNA"/>
</dbReference>
<keyword evidence="2" id="KW-1185">Reference proteome</keyword>
<organism evidence="1 2">
    <name type="scientific">Trichostrongylus colubriformis</name>
    <name type="common">Black scour worm</name>
    <dbReference type="NCBI Taxonomy" id="6319"/>
    <lineage>
        <taxon>Eukaryota</taxon>
        <taxon>Metazoa</taxon>
        <taxon>Ecdysozoa</taxon>
        <taxon>Nematoda</taxon>
        <taxon>Chromadorea</taxon>
        <taxon>Rhabditida</taxon>
        <taxon>Rhabditina</taxon>
        <taxon>Rhabditomorpha</taxon>
        <taxon>Strongyloidea</taxon>
        <taxon>Trichostrongylidae</taxon>
        <taxon>Trichostrongylus</taxon>
    </lineage>
</organism>
<accession>A0AAN8GE53</accession>
<name>A0AAN8GE53_TRICO</name>
<dbReference type="AlphaFoldDB" id="A0AAN8GE53"/>
<proteinExistence type="predicted"/>
<comment type="caution">
    <text evidence="1">The sequence shown here is derived from an EMBL/GenBank/DDBJ whole genome shotgun (WGS) entry which is preliminary data.</text>
</comment>
<sequence length="44" mass="4848">RGCSCTVHGNHSSTTVEIDEASTQCAYLECPTSAHQYIHVRQVK</sequence>
<protein>
    <submittedName>
        <fullName evidence="1">Uncharacterized protein</fullName>
    </submittedName>
</protein>
<dbReference type="Proteomes" id="UP001331761">
    <property type="component" value="Unassembled WGS sequence"/>
</dbReference>
<evidence type="ECO:0000313" key="2">
    <source>
        <dbReference type="Proteomes" id="UP001331761"/>
    </source>
</evidence>
<evidence type="ECO:0000313" key="1">
    <source>
        <dbReference type="EMBL" id="KAK5984308.1"/>
    </source>
</evidence>
<feature type="non-terminal residue" evidence="1">
    <location>
        <position position="1"/>
    </location>
</feature>